<protein>
    <recommendedName>
        <fullName evidence="6">ZP domain-containing protein</fullName>
    </recommendedName>
</protein>
<feature type="compositionally biased region" description="Low complexity" evidence="2">
    <location>
        <begin position="301"/>
        <end position="324"/>
    </location>
</feature>
<gene>
    <name evidence="4" type="ORF">OESDEN_11245</name>
</gene>
<evidence type="ECO:0000313" key="4">
    <source>
        <dbReference type="EMBL" id="KHJ88950.1"/>
    </source>
</evidence>
<sequence length="651" mass="71651">MGNRPVFQPPGHLPEDFTEHIDVNFLKPNRSCTGPLCGIDADKVSLYNPGKVDGSRGPTLLISNAAKGDAARLGYIPPNPKLISEFTSPPTTTEYYNAKFVPNVNYQTGETPGPFPKGELSTVEPFHPEIPKGPHVFMPPQHFPAPPMPTEVPPAAQTRETTTVPIYSPTAKTIAPPATTPYTTEYTTTEAATLPPATTTRFENTLPPFETTAKSSEATTAVYTVPREIVESQPPEEGRYTTTPGVVPWSQTYKTVPTTAYPTLRTEIPTTPSTPAPAWTPPSEAPTTPTRVYTPPPYEIETSTEARTTSTAARFETTPETTPRARTDFPTPTPPSVETRTTPRFTTETPATRERTEATTTEYFTITCVHTIVNVVTPKVFLPFDECGVKNAGEQADNRAQYHMQVVVVIQQADGTSTVQSFMAQCVHQKIQYNKQTLPRRIEEALEELRLVATKLEQKAPLPQVEMKIVVDEHHHPGPEVSEVDIGMPLLVQWRLLPESDAYGFHVKNCIVRDDISGIEHKMIDELGCSTDLSIFSHPHYDTYHDTASTHLWAFKPPFCPDLITSPANSILYDAEGALLKRRRQIAGEMTQSVRAALCTGGACDPEALALDRKCFDLYWVAASTGFSFASLIAAIAIHIVVKVKISRQRS</sequence>
<dbReference type="PANTHER" id="PTHR22907">
    <property type="entry name" value="GH04558P"/>
    <property type="match status" value="1"/>
</dbReference>
<accession>A0A0B1T0I7</accession>
<dbReference type="OrthoDB" id="6351704at2759"/>
<evidence type="ECO:0000256" key="3">
    <source>
        <dbReference type="SAM" id="Phobius"/>
    </source>
</evidence>
<evidence type="ECO:0000256" key="2">
    <source>
        <dbReference type="SAM" id="MobiDB-lite"/>
    </source>
</evidence>
<evidence type="ECO:0008006" key="6">
    <source>
        <dbReference type="Google" id="ProtNLM"/>
    </source>
</evidence>
<reference evidence="4 5" key="1">
    <citation type="submission" date="2014-03" db="EMBL/GenBank/DDBJ databases">
        <title>Draft genome of the hookworm Oesophagostomum dentatum.</title>
        <authorList>
            <person name="Mitreva M."/>
        </authorList>
    </citation>
    <scope>NUCLEOTIDE SEQUENCE [LARGE SCALE GENOMIC DNA]</scope>
    <source>
        <strain evidence="4 5">OD-Hann</strain>
    </source>
</reference>
<evidence type="ECO:0000256" key="1">
    <source>
        <dbReference type="ARBA" id="ARBA00022729"/>
    </source>
</evidence>
<keyword evidence="1" id="KW-0732">Signal</keyword>
<proteinExistence type="predicted"/>
<keyword evidence="3" id="KW-1133">Transmembrane helix</keyword>
<feature type="compositionally biased region" description="Low complexity" evidence="2">
    <location>
        <begin position="338"/>
        <end position="350"/>
    </location>
</feature>
<feature type="compositionally biased region" description="Pro residues" evidence="2">
    <location>
        <begin position="272"/>
        <end position="284"/>
    </location>
</feature>
<name>A0A0B1T0I7_OESDE</name>
<dbReference type="AlphaFoldDB" id="A0A0B1T0I7"/>
<keyword evidence="3" id="KW-0812">Transmembrane</keyword>
<dbReference type="PANTHER" id="PTHR22907:SF46">
    <property type="entry name" value="ZP DOMAIN-CONTAINING PROTEIN"/>
    <property type="match status" value="1"/>
</dbReference>
<evidence type="ECO:0000313" key="5">
    <source>
        <dbReference type="Proteomes" id="UP000053660"/>
    </source>
</evidence>
<keyword evidence="3" id="KW-0472">Membrane</keyword>
<dbReference type="Proteomes" id="UP000053660">
    <property type="component" value="Unassembled WGS sequence"/>
</dbReference>
<feature type="region of interest" description="Disordered" evidence="2">
    <location>
        <begin position="265"/>
        <end position="355"/>
    </location>
</feature>
<keyword evidence="5" id="KW-1185">Reference proteome</keyword>
<feature type="transmembrane region" description="Helical" evidence="3">
    <location>
        <begin position="618"/>
        <end position="642"/>
    </location>
</feature>
<dbReference type="EMBL" id="KN554943">
    <property type="protein sequence ID" value="KHJ88950.1"/>
    <property type="molecule type" value="Genomic_DNA"/>
</dbReference>
<organism evidence="4 5">
    <name type="scientific">Oesophagostomum dentatum</name>
    <name type="common">Nodular worm</name>
    <dbReference type="NCBI Taxonomy" id="61180"/>
    <lineage>
        <taxon>Eukaryota</taxon>
        <taxon>Metazoa</taxon>
        <taxon>Ecdysozoa</taxon>
        <taxon>Nematoda</taxon>
        <taxon>Chromadorea</taxon>
        <taxon>Rhabditida</taxon>
        <taxon>Rhabditina</taxon>
        <taxon>Rhabditomorpha</taxon>
        <taxon>Strongyloidea</taxon>
        <taxon>Strongylidae</taxon>
        <taxon>Oesophagostomum</taxon>
    </lineage>
</organism>
<dbReference type="InterPro" id="IPR051962">
    <property type="entry name" value="Cuticlin"/>
</dbReference>